<evidence type="ECO:0000313" key="2">
    <source>
        <dbReference type="EMBL" id="KIM25869.1"/>
    </source>
</evidence>
<dbReference type="OrthoDB" id="435402at2759"/>
<feature type="compositionally biased region" description="Low complexity" evidence="1">
    <location>
        <begin position="191"/>
        <end position="200"/>
    </location>
</feature>
<evidence type="ECO:0000256" key="1">
    <source>
        <dbReference type="SAM" id="MobiDB-lite"/>
    </source>
</evidence>
<dbReference type="HOGENOM" id="CLU_015635_0_0_1"/>
<protein>
    <submittedName>
        <fullName evidence="2">Uncharacterized protein</fullName>
    </submittedName>
</protein>
<gene>
    <name evidence="2" type="ORF">M408DRAFT_330875</name>
</gene>
<feature type="compositionally biased region" description="Basic and acidic residues" evidence="1">
    <location>
        <begin position="365"/>
        <end position="374"/>
    </location>
</feature>
<feature type="compositionally biased region" description="Pro residues" evidence="1">
    <location>
        <begin position="27"/>
        <end position="39"/>
    </location>
</feature>
<feature type="region of interest" description="Disordered" evidence="1">
    <location>
        <begin position="435"/>
        <end position="502"/>
    </location>
</feature>
<reference evidence="2 3" key="1">
    <citation type="submission" date="2014-04" db="EMBL/GenBank/DDBJ databases">
        <authorList>
            <consortium name="DOE Joint Genome Institute"/>
            <person name="Kuo A."/>
            <person name="Zuccaro A."/>
            <person name="Kohler A."/>
            <person name="Nagy L.G."/>
            <person name="Floudas D."/>
            <person name="Copeland A."/>
            <person name="Barry K.W."/>
            <person name="Cichocki N."/>
            <person name="Veneault-Fourrey C."/>
            <person name="LaButti K."/>
            <person name="Lindquist E.A."/>
            <person name="Lipzen A."/>
            <person name="Lundell T."/>
            <person name="Morin E."/>
            <person name="Murat C."/>
            <person name="Sun H."/>
            <person name="Tunlid A."/>
            <person name="Henrissat B."/>
            <person name="Grigoriev I.V."/>
            <person name="Hibbett D.S."/>
            <person name="Martin F."/>
            <person name="Nordberg H.P."/>
            <person name="Cantor M.N."/>
            <person name="Hua S.X."/>
        </authorList>
    </citation>
    <scope>NUCLEOTIDE SEQUENCE [LARGE SCALE GENOMIC DNA]</scope>
    <source>
        <strain evidence="2 3">MAFF 305830</strain>
    </source>
</reference>
<reference evidence="3" key="2">
    <citation type="submission" date="2015-01" db="EMBL/GenBank/DDBJ databases">
        <title>Evolutionary Origins and Diversification of the Mycorrhizal Mutualists.</title>
        <authorList>
            <consortium name="DOE Joint Genome Institute"/>
            <consortium name="Mycorrhizal Genomics Consortium"/>
            <person name="Kohler A."/>
            <person name="Kuo A."/>
            <person name="Nagy L.G."/>
            <person name="Floudas D."/>
            <person name="Copeland A."/>
            <person name="Barry K.W."/>
            <person name="Cichocki N."/>
            <person name="Veneault-Fourrey C."/>
            <person name="LaButti K."/>
            <person name="Lindquist E.A."/>
            <person name="Lipzen A."/>
            <person name="Lundell T."/>
            <person name="Morin E."/>
            <person name="Murat C."/>
            <person name="Riley R."/>
            <person name="Ohm R."/>
            <person name="Sun H."/>
            <person name="Tunlid A."/>
            <person name="Henrissat B."/>
            <person name="Grigoriev I.V."/>
            <person name="Hibbett D.S."/>
            <person name="Martin F."/>
        </authorList>
    </citation>
    <scope>NUCLEOTIDE SEQUENCE [LARGE SCALE GENOMIC DNA]</scope>
    <source>
        <strain evidence="3">MAFF 305830</strain>
    </source>
</reference>
<sequence>MAKKNKSAPLEEPSTEPVNAPPEQVVKPPPDPKWIWPPFPTPPDGVTIIPFSQFEPKGIKISFNDDIEVDGEGIKTVPLLVKHGLGGSHKNKGKKKKNPLAEISEAELKKMTWDKRWELGEELRTARSLDHYEPLVERFIESSRLFHNGRPWDRPRQELWDQFRLFTGILSGVRRPNPQQKSHYVDDNENPNDNNGGPDNDSGDDDLIDGIEEPVILSDEEPSEREKEDEKKAAREEELYQKLLALRDERTQFWVQEPEKATRIFLSSHFRDKGLMWSEPNARDMPIILRFYFEFTLRNKLFVEKDLNRGYEKALAIAKRAELDLMATFGISRVLPDEWGRACKAFWGQLYYTPFEEAFQNQDWAKQDVQKPEPETPDSPEPPKDAEPAKLVSVEYDLGEKHIKEEAQKVDPATGEYIPQEAIVEEVEEDTAVVAEPNPTAVEPDPTASESETTAVEESTTVDEPKEATGDGGWGPLSGPGYSTDLANEWSRPKSEEGEEDVWGTYVEPTLFAYVGPSEYPTRRMPIRVEKSTRVLVAIHPPDPKSSSIVVSRLATLVLQPWPNPDNDPDSLVVFPQMIDFWKGDQEKQTLRNESVKLTRDFDPNKDEIRVHVDPSVVAECRLGMGIGAIWVQIGKRSDVDNGSKPAKRKKYPGDEWWYMERLEFVIPSYWTVNEPHLDMTRAGNNPNYTYNDSD</sequence>
<feature type="compositionally biased region" description="Basic and acidic residues" evidence="1">
    <location>
        <begin position="224"/>
        <end position="234"/>
    </location>
</feature>
<feature type="compositionally biased region" description="Acidic residues" evidence="1">
    <location>
        <begin position="201"/>
        <end position="223"/>
    </location>
</feature>
<organism evidence="2 3">
    <name type="scientific">Serendipita vermifera MAFF 305830</name>
    <dbReference type="NCBI Taxonomy" id="933852"/>
    <lineage>
        <taxon>Eukaryota</taxon>
        <taxon>Fungi</taxon>
        <taxon>Dikarya</taxon>
        <taxon>Basidiomycota</taxon>
        <taxon>Agaricomycotina</taxon>
        <taxon>Agaricomycetes</taxon>
        <taxon>Sebacinales</taxon>
        <taxon>Serendipitaceae</taxon>
        <taxon>Serendipita</taxon>
    </lineage>
</organism>
<feature type="region of interest" description="Disordered" evidence="1">
    <location>
        <begin position="171"/>
        <end position="234"/>
    </location>
</feature>
<feature type="region of interest" description="Disordered" evidence="1">
    <location>
        <begin position="1"/>
        <end position="39"/>
    </location>
</feature>
<dbReference type="STRING" id="933852.A0A0C3B0X7"/>
<evidence type="ECO:0000313" key="3">
    <source>
        <dbReference type="Proteomes" id="UP000054097"/>
    </source>
</evidence>
<name>A0A0C3B0X7_SERVB</name>
<accession>A0A0C3B0X7</accession>
<dbReference type="Proteomes" id="UP000054097">
    <property type="component" value="Unassembled WGS sequence"/>
</dbReference>
<dbReference type="EMBL" id="KN824310">
    <property type="protein sequence ID" value="KIM25869.1"/>
    <property type="molecule type" value="Genomic_DNA"/>
</dbReference>
<feature type="region of interest" description="Disordered" evidence="1">
    <location>
        <begin position="365"/>
        <end position="388"/>
    </location>
</feature>
<keyword evidence="3" id="KW-1185">Reference proteome</keyword>
<feature type="compositionally biased region" description="Low complexity" evidence="1">
    <location>
        <begin position="447"/>
        <end position="459"/>
    </location>
</feature>
<proteinExistence type="predicted"/>
<dbReference type="AlphaFoldDB" id="A0A0C3B0X7"/>